<organism evidence="1 2">
    <name type="scientific">Octadecabacter arcticus 238</name>
    <dbReference type="NCBI Taxonomy" id="391616"/>
    <lineage>
        <taxon>Bacteria</taxon>
        <taxon>Pseudomonadati</taxon>
        <taxon>Pseudomonadota</taxon>
        <taxon>Alphaproteobacteria</taxon>
        <taxon>Rhodobacterales</taxon>
        <taxon>Roseobacteraceae</taxon>
        <taxon>Octadecabacter</taxon>
    </lineage>
</organism>
<dbReference type="Proteomes" id="UP000004688">
    <property type="component" value="Chromosome"/>
</dbReference>
<name>M9RH85_9RHOB</name>
<protein>
    <submittedName>
        <fullName evidence="1">Uncharacterized protein</fullName>
    </submittedName>
</protein>
<dbReference type="HOGENOM" id="CLU_675739_0_0_5"/>
<reference evidence="1 2" key="1">
    <citation type="journal article" date="2013" name="PLoS ONE">
        <title>Poles Apart: Arctic and Antarctic Octadecabacter strains Share High Genome Plasticity and a New Type of Xanthorhodopsin.</title>
        <authorList>
            <person name="Vollmers J."/>
            <person name="Voget S."/>
            <person name="Dietrich S."/>
            <person name="Gollnow K."/>
            <person name="Smits M."/>
            <person name="Meyer K."/>
            <person name="Brinkhoff T."/>
            <person name="Simon M."/>
            <person name="Daniel R."/>
        </authorList>
    </citation>
    <scope>NUCLEOTIDE SEQUENCE [LARGE SCALE GENOMIC DNA]</scope>
    <source>
        <strain evidence="1 2">238</strain>
    </source>
</reference>
<dbReference type="AlphaFoldDB" id="M9RH85"/>
<dbReference type="STRING" id="391616.OA238_c13710"/>
<dbReference type="SUPFAM" id="SSF53795">
    <property type="entry name" value="PEP carboxykinase-like"/>
    <property type="match status" value="1"/>
</dbReference>
<sequence>MIVMRQLQTAPIQISVRFKIPNPWPHDAMRGHGAFFERALYSTVDQMLKVSPNGDQNVLFSGLDAPVLLKNAEALLPVLEQVLPSWPFTLTQENCAPAPCMTITGDGPDTYLCQTGDPDQPARRWDAVNAVCEMVVALAWAQIQSNPSWLCLHCAAVEFRGRLVLFPNRRRSGKSTLTAVLAQRGYRVFTDDFLPVQIDDKGAMFGVANGINPRLRLPLPDSFSDDFRSWVDRCAAFENAQYGYLAISSLAARGSMLPIGAIVVLDRQDDDKDPNLHDISSVDLLDDLITQNFARLAHSGRILMASHAVTQSAARYRLNYSDAEQAADFLELQFLSWPKPVTYVPLHALPSQSVALISAMQNEQPVFDPELTYQRAHGTIQACVDEQLYVSDGHGLGIHRLNPGSSVIWSILEEHMNLVEITDLLSVAFPDECTTRIKTDCAKTLQQFVQSHLIVPACSLEEKVG</sequence>
<accession>M9RH85</accession>
<evidence type="ECO:0000313" key="2">
    <source>
        <dbReference type="Proteomes" id="UP000004688"/>
    </source>
</evidence>
<dbReference type="Gene3D" id="3.40.50.300">
    <property type="entry name" value="P-loop containing nucleotide triphosphate hydrolases"/>
    <property type="match status" value="1"/>
</dbReference>
<evidence type="ECO:0000313" key="1">
    <source>
        <dbReference type="EMBL" id="AGI71527.1"/>
    </source>
</evidence>
<dbReference type="eggNOG" id="ENOG50312SU">
    <property type="taxonomic scope" value="Bacteria"/>
</dbReference>
<dbReference type="InterPro" id="IPR027417">
    <property type="entry name" value="P-loop_NTPase"/>
</dbReference>
<gene>
    <name evidence="1" type="ORF">OA238_c13710</name>
</gene>
<proteinExistence type="predicted"/>
<keyword evidence="2" id="KW-1185">Reference proteome</keyword>
<dbReference type="EMBL" id="CP003742">
    <property type="protein sequence ID" value="AGI71527.1"/>
    <property type="molecule type" value="Genomic_DNA"/>
</dbReference>
<dbReference type="KEGG" id="oar:OA238_c13710"/>